<accession>A0A9Q9LU98</accession>
<dbReference type="PROSITE" id="PS51724">
    <property type="entry name" value="SPOR"/>
    <property type="match status" value="1"/>
</dbReference>
<evidence type="ECO:0000256" key="1">
    <source>
        <dbReference type="SAM" id="MobiDB-lite"/>
    </source>
</evidence>
<organism evidence="3 4">
    <name type="scientific">Aliiroseovarius crassostreae</name>
    <dbReference type="NCBI Taxonomy" id="154981"/>
    <lineage>
        <taxon>Bacteria</taxon>
        <taxon>Pseudomonadati</taxon>
        <taxon>Pseudomonadota</taxon>
        <taxon>Alphaproteobacteria</taxon>
        <taxon>Rhodobacterales</taxon>
        <taxon>Paracoccaceae</taxon>
        <taxon>Aliiroseovarius</taxon>
    </lineage>
</organism>
<name>A0A9Q9LU98_9RHOB</name>
<dbReference type="Proteomes" id="UP001057991">
    <property type="component" value="Chromosome"/>
</dbReference>
<feature type="domain" description="SPOR" evidence="2">
    <location>
        <begin position="398"/>
        <end position="472"/>
    </location>
</feature>
<feature type="region of interest" description="Disordered" evidence="1">
    <location>
        <begin position="130"/>
        <end position="161"/>
    </location>
</feature>
<dbReference type="RefSeq" id="WP_259806396.1">
    <property type="nucleotide sequence ID" value="NZ_CP080776.1"/>
</dbReference>
<protein>
    <submittedName>
        <fullName evidence="3">SPOR domain-containing protein</fullName>
    </submittedName>
</protein>
<evidence type="ECO:0000313" key="3">
    <source>
        <dbReference type="EMBL" id="UWP96090.1"/>
    </source>
</evidence>
<dbReference type="EMBL" id="CP080776">
    <property type="protein sequence ID" value="UWP96090.1"/>
    <property type="molecule type" value="Genomic_DNA"/>
</dbReference>
<dbReference type="GO" id="GO:0042834">
    <property type="term" value="F:peptidoglycan binding"/>
    <property type="evidence" value="ECO:0007669"/>
    <property type="project" value="InterPro"/>
</dbReference>
<evidence type="ECO:0000313" key="4">
    <source>
        <dbReference type="Proteomes" id="UP001057991"/>
    </source>
</evidence>
<evidence type="ECO:0000259" key="2">
    <source>
        <dbReference type="PROSITE" id="PS51724"/>
    </source>
</evidence>
<dbReference type="AlphaFoldDB" id="A0A9Q9LU98"/>
<dbReference type="InterPro" id="IPR036680">
    <property type="entry name" value="SPOR-like_sf"/>
</dbReference>
<dbReference type="Pfam" id="PF05036">
    <property type="entry name" value="SPOR"/>
    <property type="match status" value="1"/>
</dbReference>
<dbReference type="SUPFAM" id="SSF110997">
    <property type="entry name" value="Sporulation related repeat"/>
    <property type="match status" value="1"/>
</dbReference>
<feature type="region of interest" description="Disordered" evidence="1">
    <location>
        <begin position="86"/>
        <end position="116"/>
    </location>
</feature>
<reference evidence="3" key="1">
    <citation type="submission" date="2021-08" db="EMBL/GenBank/DDBJ databases">
        <authorList>
            <person name="Nwanade C."/>
            <person name="Wang M."/>
            <person name="Masoudi A."/>
            <person name="Yu Z."/>
            <person name="Liu J."/>
        </authorList>
    </citation>
    <scope>NUCLEOTIDE SEQUENCE</scope>
    <source>
        <strain evidence="3">S056</strain>
    </source>
</reference>
<sequence>MAVIAGMSATGADALSLKKGAQPAETPPASYKGNTYVDSRGCVYIRAGFGGNVTWVPRVTRNRQVVCGAAPSLGGNGGSVVATKPAPVPAPQPVTVPEKRPSQVATTRPSASVPQVKPVPVARPQVRVQRPTIPGPKLPPRIGFGPSETNPSLPQRSPAPPAWTDRFTHGKGDDGWIVSDNGQAAQAVRVNCPANVSKVSFVRLNGAKLPVRCGALQVAPVTYLVEDNSGNLTRITTLPHGSNLRAAQAALAGHSGGTAGGVTVASVPTTRVLVPQGNGHAPKPYQVVRRRDLDKSALPPSTVIAPQTYVASNMPVAVPEGYTAAWSDGRLNRLRGVRSIAGDLQTAEIWTDTVPRRLKGVQLAEKQVADTSPVDRTYGKTRARAKTTPISKTRSVSAGRLPQKFVQVGRYSDAANARKVILKLQRMGLKVSSSTSGSGVKTVLAGPFKQQAKLSTALAKLRNAGFRDAFLR</sequence>
<dbReference type="InterPro" id="IPR007730">
    <property type="entry name" value="SPOR-like_dom"/>
</dbReference>
<feature type="compositionally biased region" description="Polar residues" evidence="1">
    <location>
        <begin position="103"/>
        <end position="112"/>
    </location>
</feature>
<proteinExistence type="predicted"/>
<dbReference type="Gene3D" id="3.30.70.1070">
    <property type="entry name" value="Sporulation related repeat"/>
    <property type="match status" value="1"/>
</dbReference>
<gene>
    <name evidence="3" type="ORF">K3X48_03595</name>
</gene>